<organism evidence="1 2">
    <name type="scientific">Roseiterribacter gracilis</name>
    <dbReference type="NCBI Taxonomy" id="2812848"/>
    <lineage>
        <taxon>Bacteria</taxon>
        <taxon>Pseudomonadati</taxon>
        <taxon>Pseudomonadota</taxon>
        <taxon>Alphaproteobacteria</taxon>
        <taxon>Rhodospirillales</taxon>
        <taxon>Roseiterribacteraceae</taxon>
        <taxon>Roseiterribacter</taxon>
    </lineage>
</organism>
<dbReference type="EMBL" id="BOPV01000001">
    <property type="protein sequence ID" value="GIL40703.1"/>
    <property type="molecule type" value="Genomic_DNA"/>
</dbReference>
<comment type="caution">
    <text evidence="1">The sequence shown here is derived from an EMBL/GenBank/DDBJ whole genome shotgun (WGS) entry which is preliminary data.</text>
</comment>
<dbReference type="AlphaFoldDB" id="A0A8S8XB58"/>
<dbReference type="Proteomes" id="UP000681075">
    <property type="component" value="Unassembled WGS sequence"/>
</dbReference>
<proteinExistence type="predicted"/>
<name>A0A8S8XB58_9PROT</name>
<reference evidence="1" key="1">
    <citation type="submission" date="2021-02" db="EMBL/GenBank/DDBJ databases">
        <title>Genome sequence of Rhodospirillales sp. strain TMPK1 isolated from soil.</title>
        <authorList>
            <person name="Nakai R."/>
            <person name="Kusada H."/>
            <person name="Tamaki H."/>
        </authorList>
    </citation>
    <scope>NUCLEOTIDE SEQUENCE</scope>
    <source>
        <strain evidence="1">TMPK1</strain>
    </source>
</reference>
<protein>
    <recommendedName>
        <fullName evidence="3">Apea-like HEPN domain-containing protein</fullName>
    </recommendedName>
</protein>
<evidence type="ECO:0008006" key="3">
    <source>
        <dbReference type="Google" id="ProtNLM"/>
    </source>
</evidence>
<gene>
    <name evidence="1" type="ORF">TMPK1_29400</name>
</gene>
<evidence type="ECO:0000313" key="2">
    <source>
        <dbReference type="Proteomes" id="UP000681075"/>
    </source>
</evidence>
<keyword evidence="2" id="KW-1185">Reference proteome</keyword>
<sequence>MDKQQRGELQKLATIYVDAFREAAVQGRDDVARILRSPGWTLHELGAIEHTPELVQALADLSQRAAEYLGATKGNESAIRKIAEQCAFELKDESNPEVLTSGIDRLIDTILTRATTVIEGIYPNYLFHLAGADVSIGPVRATTTQRFDQELRERPEGELVRLVPGKRLTYTEFPEPGDAWTFTIHPVCWVVSIVGAPENADEEAKWLIDVAVSYLRLLVPERGPLFPKIGDVEPHPFFPHHEKAGIKLTCTAASFGKVSLPPTYSITPLIQRAIATDSFKANADAIFNARPKSLGEQIGRGLGWLARGRQAADRAERFLYFFTAIEAVLTRDDKTSPVVQTIARHAAVMLTDDNGGRAELASLLRKLYSNRSALIHGGDPSVIWTSANTLQQIAESIFFLLVRTPDLARKHESFCDELARATYGLPWSGRPQI</sequence>
<evidence type="ECO:0000313" key="1">
    <source>
        <dbReference type="EMBL" id="GIL40703.1"/>
    </source>
</evidence>
<accession>A0A8S8XB58</accession>